<dbReference type="RefSeq" id="WP_369855983.1">
    <property type="nucleotide sequence ID" value="NZ_JBBKTX010000008.1"/>
</dbReference>
<evidence type="ECO:0000313" key="3">
    <source>
        <dbReference type="EMBL" id="MFK4752305.1"/>
    </source>
</evidence>
<feature type="transmembrane region" description="Helical" evidence="2">
    <location>
        <begin position="67"/>
        <end position="88"/>
    </location>
</feature>
<organism evidence="3 4">
    <name type="scientific">Oceanobacter antarcticus</name>
    <dbReference type="NCBI Taxonomy" id="3133425"/>
    <lineage>
        <taxon>Bacteria</taxon>
        <taxon>Pseudomonadati</taxon>
        <taxon>Pseudomonadota</taxon>
        <taxon>Gammaproteobacteria</taxon>
        <taxon>Oceanospirillales</taxon>
        <taxon>Oceanospirillaceae</taxon>
        <taxon>Oceanobacter</taxon>
    </lineage>
</organism>
<evidence type="ECO:0000256" key="1">
    <source>
        <dbReference type="ARBA" id="ARBA00010894"/>
    </source>
</evidence>
<reference evidence="3 4" key="1">
    <citation type="submission" date="2024-03" db="EMBL/GenBank/DDBJ databases">
        <title>High-quality draft genome sequence of Oceanobacter sp. wDCs-4.</title>
        <authorList>
            <person name="Dong C."/>
        </authorList>
    </citation>
    <scope>NUCLEOTIDE SEQUENCE [LARGE SCALE GENOMIC DNA]</scope>
    <source>
        <strain evidence="4">wDCs-4</strain>
    </source>
</reference>
<comment type="similarity">
    <text evidence="1">Belongs to the YggT family.</text>
</comment>
<dbReference type="PANTHER" id="PTHR33219">
    <property type="entry name" value="YLMG HOMOLOG PROTEIN 2, CHLOROPLASTIC"/>
    <property type="match status" value="1"/>
</dbReference>
<feature type="transmembrane region" description="Helical" evidence="2">
    <location>
        <begin position="165"/>
        <end position="186"/>
    </location>
</feature>
<dbReference type="Pfam" id="PF02325">
    <property type="entry name" value="CCB3_YggT"/>
    <property type="match status" value="2"/>
</dbReference>
<gene>
    <name evidence="3" type="ORF">WG929_07775</name>
</gene>
<evidence type="ECO:0000256" key="2">
    <source>
        <dbReference type="SAM" id="Phobius"/>
    </source>
</evidence>
<protein>
    <submittedName>
        <fullName evidence="3">YggT family protein</fullName>
    </submittedName>
</protein>
<accession>A0ABW8NHT1</accession>
<dbReference type="PANTHER" id="PTHR33219:SF14">
    <property type="entry name" value="PROTEIN COFACTOR ASSEMBLY OF COMPLEX C SUBUNIT B CCB3, CHLOROPLASTIC-RELATED"/>
    <property type="match status" value="1"/>
</dbReference>
<keyword evidence="2" id="KW-0812">Transmembrane</keyword>
<dbReference type="EMBL" id="JBBKTX010000008">
    <property type="protein sequence ID" value="MFK4752305.1"/>
    <property type="molecule type" value="Genomic_DNA"/>
</dbReference>
<feature type="transmembrane region" description="Helical" evidence="2">
    <location>
        <begin position="95"/>
        <end position="128"/>
    </location>
</feature>
<evidence type="ECO:0000313" key="4">
    <source>
        <dbReference type="Proteomes" id="UP001620597"/>
    </source>
</evidence>
<sequence>MSPLSQVGMLLVNTIGSMVLLVFLLRFLLQLVRADFYNPISQFILRFSNPLLIPLRRVIPGFGGLDIASLVLAYLAQLLLMIAILLVAGQFSLPWGYLLVWAVIGLMSLWLNIYFWGLVIIVIASWIAPNSYNPALILINQIIEPAIRPIRNAMPNLGGLDLSPIIAFLLIQVLQIMVIGQLAALTGMPHGLAMGM</sequence>
<dbReference type="InterPro" id="IPR003425">
    <property type="entry name" value="CCB3/YggT"/>
</dbReference>
<feature type="transmembrane region" description="Helical" evidence="2">
    <location>
        <begin position="7"/>
        <end position="29"/>
    </location>
</feature>
<keyword evidence="2" id="KW-0472">Membrane</keyword>
<name>A0ABW8NHT1_9GAMM</name>
<dbReference type="Proteomes" id="UP001620597">
    <property type="component" value="Unassembled WGS sequence"/>
</dbReference>
<comment type="caution">
    <text evidence="3">The sequence shown here is derived from an EMBL/GenBank/DDBJ whole genome shotgun (WGS) entry which is preliminary data.</text>
</comment>
<keyword evidence="4" id="KW-1185">Reference proteome</keyword>
<keyword evidence="2" id="KW-1133">Transmembrane helix</keyword>
<proteinExistence type="inferred from homology"/>